<sequence>MAGGAALAPSASASKRQDYPGGLTLFVFRACMVAATGGLIFGYDIGISSGVTSMDPFLSRFFPSCTGMRQTRRTAANSTASSTAS</sequence>
<accession>A0A811SDL9</accession>
<dbReference type="InterPro" id="IPR036259">
    <property type="entry name" value="MFS_trans_sf"/>
</dbReference>
<evidence type="ECO:0000313" key="4">
    <source>
        <dbReference type="EMBL" id="CAD6339086.1"/>
    </source>
</evidence>
<keyword evidence="3" id="KW-1133">Transmembrane helix</keyword>
<dbReference type="InterPro" id="IPR045262">
    <property type="entry name" value="STP/PLT_plant"/>
</dbReference>
<evidence type="ECO:0000313" key="5">
    <source>
        <dbReference type="Proteomes" id="UP000604825"/>
    </source>
</evidence>
<feature type="transmembrane region" description="Helical" evidence="3">
    <location>
        <begin position="23"/>
        <end position="43"/>
    </location>
</feature>
<dbReference type="OrthoDB" id="1651023at2759"/>
<dbReference type="EMBL" id="CAJGYO010000019">
    <property type="protein sequence ID" value="CAD6339086.1"/>
    <property type="molecule type" value="Genomic_DNA"/>
</dbReference>
<comment type="similarity">
    <text evidence="1">Belongs to the major facilitator superfamily. Sugar transporter (TC 2.A.1.1) family.</text>
</comment>
<name>A0A811SDL9_9POAL</name>
<protein>
    <submittedName>
        <fullName evidence="4">Uncharacterized protein</fullName>
    </submittedName>
</protein>
<gene>
    <name evidence="4" type="ORF">NCGR_LOCUS63184</name>
</gene>
<comment type="caution">
    <text evidence="4">The sequence shown here is derived from an EMBL/GenBank/DDBJ whole genome shotgun (WGS) entry which is preliminary data.</text>
</comment>
<dbReference type="Proteomes" id="UP000604825">
    <property type="component" value="Unassembled WGS sequence"/>
</dbReference>
<evidence type="ECO:0000256" key="1">
    <source>
        <dbReference type="ARBA" id="ARBA00010992"/>
    </source>
</evidence>
<dbReference type="PANTHER" id="PTHR23500">
    <property type="entry name" value="SOLUTE CARRIER FAMILY 2, FACILITATED GLUCOSE TRANSPORTER"/>
    <property type="match status" value="1"/>
</dbReference>
<keyword evidence="3" id="KW-0472">Membrane</keyword>
<organism evidence="4 5">
    <name type="scientific">Miscanthus lutarioriparius</name>
    <dbReference type="NCBI Taxonomy" id="422564"/>
    <lineage>
        <taxon>Eukaryota</taxon>
        <taxon>Viridiplantae</taxon>
        <taxon>Streptophyta</taxon>
        <taxon>Embryophyta</taxon>
        <taxon>Tracheophyta</taxon>
        <taxon>Spermatophyta</taxon>
        <taxon>Magnoliopsida</taxon>
        <taxon>Liliopsida</taxon>
        <taxon>Poales</taxon>
        <taxon>Poaceae</taxon>
        <taxon>PACMAD clade</taxon>
        <taxon>Panicoideae</taxon>
        <taxon>Andropogonodae</taxon>
        <taxon>Andropogoneae</taxon>
        <taxon>Saccharinae</taxon>
        <taxon>Miscanthus</taxon>
    </lineage>
</organism>
<dbReference type="Gene3D" id="1.20.1250.20">
    <property type="entry name" value="MFS general substrate transporter like domains"/>
    <property type="match status" value="1"/>
</dbReference>
<keyword evidence="5" id="KW-1185">Reference proteome</keyword>
<dbReference type="AlphaFoldDB" id="A0A811SDL9"/>
<dbReference type="GO" id="GO:0015144">
    <property type="term" value="F:carbohydrate transmembrane transporter activity"/>
    <property type="evidence" value="ECO:0007669"/>
    <property type="project" value="InterPro"/>
</dbReference>
<reference evidence="4" key="1">
    <citation type="submission" date="2020-10" db="EMBL/GenBank/DDBJ databases">
        <authorList>
            <person name="Han B."/>
            <person name="Lu T."/>
            <person name="Zhao Q."/>
            <person name="Huang X."/>
            <person name="Zhao Y."/>
        </authorList>
    </citation>
    <scope>NUCLEOTIDE SEQUENCE</scope>
</reference>
<evidence type="ECO:0000256" key="2">
    <source>
        <dbReference type="ARBA" id="ARBA00022448"/>
    </source>
</evidence>
<keyword evidence="3" id="KW-0812">Transmembrane</keyword>
<keyword evidence="2" id="KW-0813">Transport</keyword>
<evidence type="ECO:0000256" key="3">
    <source>
        <dbReference type="SAM" id="Phobius"/>
    </source>
</evidence>
<dbReference type="PANTHER" id="PTHR23500:SF160">
    <property type="entry name" value="OS09G0297300 PROTEIN"/>
    <property type="match status" value="1"/>
</dbReference>
<proteinExistence type="inferred from homology"/>